<name>A0A9D2CL90_9BACE</name>
<protein>
    <submittedName>
        <fullName evidence="1">Uncharacterized protein</fullName>
    </submittedName>
</protein>
<gene>
    <name evidence="1" type="ORF">H9824_05775</name>
</gene>
<dbReference type="EMBL" id="DXCV01000039">
    <property type="protein sequence ID" value="HIY88195.1"/>
    <property type="molecule type" value="Genomic_DNA"/>
</dbReference>
<reference evidence="1" key="2">
    <citation type="submission" date="2021-04" db="EMBL/GenBank/DDBJ databases">
        <authorList>
            <person name="Gilroy R."/>
        </authorList>
    </citation>
    <scope>NUCLEOTIDE SEQUENCE</scope>
    <source>
        <strain evidence="1">Gambia2-208</strain>
    </source>
</reference>
<proteinExistence type="predicted"/>
<evidence type="ECO:0000313" key="1">
    <source>
        <dbReference type="EMBL" id="HIY88195.1"/>
    </source>
</evidence>
<sequence length="359" mass="39593">MNVTKLNRSGLNVSRLNASLLNAGDMGCMGSKGKETMEDRIMQSMVLWYDLAKQGATNESMAADPRLIDHSGNGHHATCYNFAWSGMSGIGGYAMDFTRLSIMSKENTQVSSTKIEIKSGYEFANGGVVFLNTNSTNIFDFPNYRVKVSGLNSNLIYRYIGEDGDKHDIFLTNGVHDLPASHNSLYATGRTAIGFCFLTASETDIVIEQLPLYSNALVSDGVDDYADVTGLPILTKEKGYTVVAKRKYLDTVSCIACKNKLNQLNGGFIFELTAPTGQYARSFGGISQITIVSDDISYQTSKKYCEQKLVIGDSDDTDTLTLFLLNNLYCISALYSLLIFDRDLTDEEIEWVKTNLMSE</sequence>
<reference evidence="1" key="1">
    <citation type="journal article" date="2021" name="PeerJ">
        <title>Extensive microbial diversity within the chicken gut microbiome revealed by metagenomics and culture.</title>
        <authorList>
            <person name="Gilroy R."/>
            <person name="Ravi A."/>
            <person name="Getino M."/>
            <person name="Pursley I."/>
            <person name="Horton D.L."/>
            <person name="Alikhan N.F."/>
            <person name="Baker D."/>
            <person name="Gharbi K."/>
            <person name="Hall N."/>
            <person name="Watson M."/>
            <person name="Adriaenssens E.M."/>
            <person name="Foster-Nyarko E."/>
            <person name="Jarju S."/>
            <person name="Secka A."/>
            <person name="Antonio M."/>
            <person name="Oren A."/>
            <person name="Chaudhuri R.R."/>
            <person name="La Ragione R."/>
            <person name="Hildebrand F."/>
            <person name="Pallen M.J."/>
        </authorList>
    </citation>
    <scope>NUCLEOTIDE SEQUENCE</scope>
    <source>
        <strain evidence="1">Gambia2-208</strain>
    </source>
</reference>
<evidence type="ECO:0000313" key="2">
    <source>
        <dbReference type="Proteomes" id="UP000886851"/>
    </source>
</evidence>
<organism evidence="1 2">
    <name type="scientific">Candidatus Bacteroides pullicola</name>
    <dbReference type="NCBI Taxonomy" id="2838475"/>
    <lineage>
        <taxon>Bacteria</taxon>
        <taxon>Pseudomonadati</taxon>
        <taxon>Bacteroidota</taxon>
        <taxon>Bacteroidia</taxon>
        <taxon>Bacteroidales</taxon>
        <taxon>Bacteroidaceae</taxon>
        <taxon>Bacteroides</taxon>
    </lineage>
</organism>
<accession>A0A9D2CL90</accession>
<dbReference type="AlphaFoldDB" id="A0A9D2CL90"/>
<dbReference type="Proteomes" id="UP000886851">
    <property type="component" value="Unassembled WGS sequence"/>
</dbReference>
<comment type="caution">
    <text evidence="1">The sequence shown here is derived from an EMBL/GenBank/DDBJ whole genome shotgun (WGS) entry which is preliminary data.</text>
</comment>